<evidence type="ECO:0000313" key="2">
    <source>
        <dbReference type="Proteomes" id="UP000245539"/>
    </source>
</evidence>
<keyword evidence="2" id="KW-1185">Reference proteome</keyword>
<proteinExistence type="predicted"/>
<reference evidence="1 2" key="1">
    <citation type="submission" date="2018-05" db="EMBL/GenBank/DDBJ databases">
        <title>Leucothrix arctica sp. nov., isolated from Arctic seawater.</title>
        <authorList>
            <person name="Choi A."/>
            <person name="Baek K."/>
        </authorList>
    </citation>
    <scope>NUCLEOTIDE SEQUENCE [LARGE SCALE GENOMIC DNA]</scope>
    <source>
        <strain evidence="1 2">JCM 18388</strain>
    </source>
</reference>
<dbReference type="AlphaFoldDB" id="A0A317CCE9"/>
<accession>A0A317CCE9</accession>
<organism evidence="1 2">
    <name type="scientific">Leucothrix pacifica</name>
    <dbReference type="NCBI Taxonomy" id="1247513"/>
    <lineage>
        <taxon>Bacteria</taxon>
        <taxon>Pseudomonadati</taxon>
        <taxon>Pseudomonadota</taxon>
        <taxon>Gammaproteobacteria</taxon>
        <taxon>Thiotrichales</taxon>
        <taxon>Thiotrichaceae</taxon>
        <taxon>Leucothrix</taxon>
    </lineage>
</organism>
<dbReference type="Proteomes" id="UP000245539">
    <property type="component" value="Unassembled WGS sequence"/>
</dbReference>
<sequence length="76" mass="8877">MAIIANLVTVFIIISLNFKSFNIINLIKSYFVVLLSLKAQGVLKKVHFLLRKIKILWNLRAKEFVERSLLSRGERF</sequence>
<evidence type="ECO:0000313" key="1">
    <source>
        <dbReference type="EMBL" id="PWQ96059.1"/>
    </source>
</evidence>
<name>A0A317CCE9_9GAMM</name>
<dbReference type="EMBL" id="QGKM01000039">
    <property type="protein sequence ID" value="PWQ96059.1"/>
    <property type="molecule type" value="Genomic_DNA"/>
</dbReference>
<protein>
    <submittedName>
        <fullName evidence="1">Uncharacterized protein</fullName>
    </submittedName>
</protein>
<gene>
    <name evidence="1" type="ORF">DKW60_13480</name>
</gene>
<comment type="caution">
    <text evidence="1">The sequence shown here is derived from an EMBL/GenBank/DDBJ whole genome shotgun (WGS) entry which is preliminary data.</text>
</comment>